<protein>
    <submittedName>
        <fullName evidence="4">CBS domain-containing protein</fullName>
    </submittedName>
</protein>
<name>A0ABS9E677_9HYPH</name>
<proteinExistence type="predicted"/>
<dbReference type="Gene3D" id="3.10.580.10">
    <property type="entry name" value="CBS-domain"/>
    <property type="match status" value="1"/>
</dbReference>
<dbReference type="EMBL" id="JAKGTI010000001">
    <property type="protein sequence ID" value="MCF4098367.1"/>
    <property type="molecule type" value="Genomic_DNA"/>
</dbReference>
<keyword evidence="5" id="KW-1185">Reference proteome</keyword>
<dbReference type="Proteomes" id="UP001201217">
    <property type="component" value="Unassembled WGS sequence"/>
</dbReference>
<dbReference type="InterPro" id="IPR051257">
    <property type="entry name" value="Diverse_CBS-Domain"/>
</dbReference>
<comment type="caution">
    <text evidence="4">The sequence shown here is derived from an EMBL/GenBank/DDBJ whole genome shotgun (WGS) entry which is preliminary data.</text>
</comment>
<dbReference type="PANTHER" id="PTHR43080:SF26">
    <property type="entry name" value="REGULATORY PROTEIN"/>
    <property type="match status" value="1"/>
</dbReference>
<reference evidence="4 5" key="1">
    <citation type="submission" date="2022-01" db="EMBL/GenBank/DDBJ databases">
        <title>Maritalea mediterranea sp. nov., isolated from marine plastic residues from the Malva-rosa beach (Valencia, Spain).</title>
        <authorList>
            <person name="Vidal-Verdu A."/>
            <person name="Molina-Menor E."/>
            <person name="Pascual J."/>
            <person name="Pereto J."/>
            <person name="Porcar M."/>
        </authorList>
    </citation>
    <scope>NUCLEOTIDE SEQUENCE [LARGE SCALE GENOMIC DNA]</scope>
    <source>
        <strain evidence="4 5">P4.10X</strain>
    </source>
</reference>
<evidence type="ECO:0000256" key="1">
    <source>
        <dbReference type="ARBA" id="ARBA00023122"/>
    </source>
</evidence>
<evidence type="ECO:0000256" key="2">
    <source>
        <dbReference type="PROSITE-ProRule" id="PRU00703"/>
    </source>
</evidence>
<sequence>MTPHQTIARFMVSDIITLSPDIEINIAVAQLLEKHISGAPVVDDTGELTGMLTKKDCFRAALNANYYKQWGGTVEQYMTHDPVTLDLELDVVAAAECFLSSSCRLFPVVDDGQLVGILSRSDLLRAFVEAG</sequence>
<dbReference type="Pfam" id="PF00571">
    <property type="entry name" value="CBS"/>
    <property type="match status" value="2"/>
</dbReference>
<evidence type="ECO:0000259" key="3">
    <source>
        <dbReference type="PROSITE" id="PS51371"/>
    </source>
</evidence>
<evidence type="ECO:0000313" key="4">
    <source>
        <dbReference type="EMBL" id="MCF4098367.1"/>
    </source>
</evidence>
<dbReference type="PANTHER" id="PTHR43080">
    <property type="entry name" value="CBS DOMAIN-CONTAINING PROTEIN CBSX3, MITOCHONDRIAL"/>
    <property type="match status" value="1"/>
</dbReference>
<dbReference type="InterPro" id="IPR044729">
    <property type="entry name" value="CBS_bac"/>
</dbReference>
<dbReference type="InterPro" id="IPR000644">
    <property type="entry name" value="CBS_dom"/>
</dbReference>
<feature type="domain" description="CBS" evidence="3">
    <location>
        <begin position="11"/>
        <end position="67"/>
    </location>
</feature>
<dbReference type="SMART" id="SM00116">
    <property type="entry name" value="CBS"/>
    <property type="match status" value="2"/>
</dbReference>
<gene>
    <name evidence="4" type="ORF">L1I42_07690</name>
</gene>
<organism evidence="4 5">
    <name type="scientific">Maritalea mediterranea</name>
    <dbReference type="NCBI Taxonomy" id="2909667"/>
    <lineage>
        <taxon>Bacteria</taxon>
        <taxon>Pseudomonadati</taxon>
        <taxon>Pseudomonadota</taxon>
        <taxon>Alphaproteobacteria</taxon>
        <taxon>Hyphomicrobiales</taxon>
        <taxon>Devosiaceae</taxon>
        <taxon>Maritalea</taxon>
    </lineage>
</organism>
<dbReference type="PROSITE" id="PS51371">
    <property type="entry name" value="CBS"/>
    <property type="match status" value="2"/>
</dbReference>
<keyword evidence="1 2" id="KW-0129">CBS domain</keyword>
<accession>A0ABS9E677</accession>
<dbReference type="InterPro" id="IPR046342">
    <property type="entry name" value="CBS_dom_sf"/>
</dbReference>
<dbReference type="CDD" id="cd04629">
    <property type="entry name" value="CBS_pair_bac"/>
    <property type="match status" value="1"/>
</dbReference>
<evidence type="ECO:0000313" key="5">
    <source>
        <dbReference type="Proteomes" id="UP001201217"/>
    </source>
</evidence>
<dbReference type="SUPFAM" id="SSF54631">
    <property type="entry name" value="CBS-domain pair"/>
    <property type="match status" value="1"/>
</dbReference>
<dbReference type="RefSeq" id="WP_236113891.1">
    <property type="nucleotide sequence ID" value="NZ_JAKGTI010000001.1"/>
</dbReference>
<feature type="domain" description="CBS" evidence="3">
    <location>
        <begin position="78"/>
        <end position="131"/>
    </location>
</feature>